<accession>K5Y0Q7</accession>
<dbReference type="Proteomes" id="UP000008493">
    <property type="component" value="Unassembled WGS sequence"/>
</dbReference>
<dbReference type="RefSeq" id="XP_007328795.1">
    <property type="nucleotide sequence ID" value="XM_007328733.1"/>
</dbReference>
<dbReference type="KEGG" id="abp:AGABI1DRAFT113015"/>
<reference evidence="3" key="1">
    <citation type="journal article" date="2012" name="Proc. Natl. Acad. Sci. U.S.A.">
        <title>Genome sequence of the button mushroom Agaricus bisporus reveals mechanisms governing adaptation to a humic-rich ecological niche.</title>
        <authorList>
            <person name="Morin E."/>
            <person name="Kohler A."/>
            <person name="Baker A.R."/>
            <person name="Foulongne-Oriol M."/>
            <person name="Lombard V."/>
            <person name="Nagy L.G."/>
            <person name="Ohm R.A."/>
            <person name="Patyshakuliyeva A."/>
            <person name="Brun A."/>
            <person name="Aerts A.L."/>
            <person name="Bailey A.M."/>
            <person name="Billette C."/>
            <person name="Coutinho P.M."/>
            <person name="Deakin G."/>
            <person name="Doddapaneni H."/>
            <person name="Floudas D."/>
            <person name="Grimwood J."/>
            <person name="Hilden K."/>
            <person name="Kuees U."/>
            <person name="LaButti K.M."/>
            <person name="Lapidus A."/>
            <person name="Lindquist E.A."/>
            <person name="Lucas S.M."/>
            <person name="Murat C."/>
            <person name="Riley R.W."/>
            <person name="Salamov A.A."/>
            <person name="Schmutz J."/>
            <person name="Subramanian V."/>
            <person name="Woesten H.A.B."/>
            <person name="Xu J."/>
            <person name="Eastwood D.C."/>
            <person name="Foster G.D."/>
            <person name="Sonnenberg A.S."/>
            <person name="Cullen D."/>
            <person name="de Vries R.P."/>
            <person name="Lundell T."/>
            <person name="Hibbett D.S."/>
            <person name="Henrissat B."/>
            <person name="Burton K.S."/>
            <person name="Kerrigan R.W."/>
            <person name="Challen M.P."/>
            <person name="Grigoriev I.V."/>
            <person name="Martin F."/>
        </authorList>
    </citation>
    <scope>NUCLEOTIDE SEQUENCE [LARGE SCALE GENOMIC DNA]</scope>
    <source>
        <strain evidence="3">JB137-S8 / ATCC MYA-4627 / FGSC 10392</strain>
    </source>
</reference>
<dbReference type="EMBL" id="JH971388">
    <property type="protein sequence ID" value="EKM81360.1"/>
    <property type="molecule type" value="Genomic_DNA"/>
</dbReference>
<dbReference type="GeneID" id="18823848"/>
<protein>
    <submittedName>
        <fullName evidence="2">Uncharacterized protein</fullName>
    </submittedName>
</protein>
<dbReference type="OrthoDB" id="3028765at2759"/>
<organism evidence="2 3">
    <name type="scientific">Agaricus bisporus var. burnettii (strain JB137-S8 / ATCC MYA-4627 / FGSC 10392)</name>
    <name type="common">White button mushroom</name>
    <dbReference type="NCBI Taxonomy" id="597362"/>
    <lineage>
        <taxon>Eukaryota</taxon>
        <taxon>Fungi</taxon>
        <taxon>Dikarya</taxon>
        <taxon>Basidiomycota</taxon>
        <taxon>Agaricomycotina</taxon>
        <taxon>Agaricomycetes</taxon>
        <taxon>Agaricomycetidae</taxon>
        <taxon>Agaricales</taxon>
        <taxon>Agaricineae</taxon>
        <taxon>Agaricaceae</taxon>
        <taxon>Agaricus</taxon>
    </lineage>
</organism>
<dbReference type="AlphaFoldDB" id="K5Y0Q7"/>
<evidence type="ECO:0000256" key="1">
    <source>
        <dbReference type="SAM" id="MobiDB-lite"/>
    </source>
</evidence>
<evidence type="ECO:0000313" key="3">
    <source>
        <dbReference type="Proteomes" id="UP000008493"/>
    </source>
</evidence>
<name>K5Y0Q7_AGABU</name>
<proteinExistence type="predicted"/>
<sequence length="265" mass="30140">MERPPTTKAPSRPPLGIGGYLPLPSGPLENYTRQGEDDSGEVEDCCESVMRKLAIGISSTLRRDDDEPVMEMEPGSDERRKKLSADIERIQGHVAARNERNARRRERLEELKAQDDAEKWEDELYQTRVQELNEARIRIETSSTSTRDILQGVLQLNEKISRIAAEIIGAAVPLSITERPDLNIQAVILKTLGKPFFFLFRSDGDPVLEDKQLVQAVLQIFLARSCAELIDCWTLGSNYFNHGMDKLYDRILQKETQMVAGKWRQ</sequence>
<feature type="region of interest" description="Disordered" evidence="1">
    <location>
        <begin position="1"/>
        <end position="43"/>
    </location>
</feature>
<dbReference type="InParanoid" id="K5Y0Q7"/>
<keyword evidence="3" id="KW-1185">Reference proteome</keyword>
<evidence type="ECO:0000313" key="2">
    <source>
        <dbReference type="EMBL" id="EKM81360.1"/>
    </source>
</evidence>
<feature type="non-terminal residue" evidence="2">
    <location>
        <position position="1"/>
    </location>
</feature>
<feature type="region of interest" description="Disordered" evidence="1">
    <location>
        <begin position="62"/>
        <end position="81"/>
    </location>
</feature>
<gene>
    <name evidence="2" type="ORF">AGABI1DRAFT_113015</name>
</gene>
<dbReference type="HOGENOM" id="CLU_1051896_0_0_1"/>